<dbReference type="GO" id="GO:0009166">
    <property type="term" value="P:nucleotide catabolic process"/>
    <property type="evidence" value="ECO:0007669"/>
    <property type="project" value="InterPro"/>
</dbReference>
<dbReference type="RefSeq" id="WP_176624447.1">
    <property type="nucleotide sequence ID" value="NZ_JABXXQ010000201.1"/>
</dbReference>
<evidence type="ECO:0000313" key="5">
    <source>
        <dbReference type="Proteomes" id="UP000557688"/>
    </source>
</evidence>
<protein>
    <submittedName>
        <fullName evidence="3">2',3'-cyclic-nucleotide 2'-phosphodiesterase (5'-nucleotidase family)</fullName>
    </submittedName>
    <submittedName>
        <fullName evidence="4">Metallophosphoesterase</fullName>
    </submittedName>
</protein>
<sequence length="454" mass="48619">MLTRRTLAALTLATPFIARARESVTEPVQTLILMGDLHSGYAWTPKLLAAVRREVATARGQVAIVVNGDVFEHNNAISRRNEGAVDIALIRGFVGLAPTYVTIGNHDSDLFDPRRFAAAVTGSGAVLLSDITDPRSDLAYGPASVTLRAGRLRLVMAVLGTPVMAIYPKQWRGAYSVPEPADYAKARFGTLFAGADLPIALVHAGFMADRSVLPSLKPPFLLHGAHDHLRFAERFAPDAMHLHSGSWSSAFQVVRVFDTAGGIRLDARDVVLDADSASDAGMAAMLAQAQSLLTPADLAVVGTAPHAMALDEAVLFLADSIRRHDKVDLALMQHTTFGDGLPAGPVRVVERDAFLRFDGPIAYGKVDGATLRDVVLKRVNQFDGRTAYARRTGDFLYATPLVPDPARSYSVAITAYSVSSERNRRELLGADLPGFVPDPARPLSAAIATALNPV</sequence>
<keyword evidence="5" id="KW-1185">Reference proteome</keyword>
<dbReference type="SUPFAM" id="SSF56300">
    <property type="entry name" value="Metallo-dependent phosphatases"/>
    <property type="match status" value="1"/>
</dbReference>
<dbReference type="InterPro" id="IPR036907">
    <property type="entry name" value="5'-Nucleotdase_C_sf"/>
</dbReference>
<feature type="signal peptide" evidence="1">
    <location>
        <begin position="1"/>
        <end position="20"/>
    </location>
</feature>
<dbReference type="GO" id="GO:0016787">
    <property type="term" value="F:hydrolase activity"/>
    <property type="evidence" value="ECO:0007669"/>
    <property type="project" value="InterPro"/>
</dbReference>
<feature type="chain" id="PRO_5033643847" evidence="1">
    <location>
        <begin position="21"/>
        <end position="454"/>
    </location>
</feature>
<dbReference type="EMBL" id="JABXXQ010000201">
    <property type="protein sequence ID" value="NVN30699.1"/>
    <property type="molecule type" value="Genomic_DNA"/>
</dbReference>
<evidence type="ECO:0000259" key="2">
    <source>
        <dbReference type="Pfam" id="PF00149"/>
    </source>
</evidence>
<dbReference type="Proteomes" id="UP000565205">
    <property type="component" value="Unassembled WGS sequence"/>
</dbReference>
<dbReference type="Gene3D" id="3.60.21.10">
    <property type="match status" value="1"/>
</dbReference>
<comment type="caution">
    <text evidence="3">The sequence shown here is derived from an EMBL/GenBank/DDBJ whole genome shotgun (WGS) entry which is preliminary data.</text>
</comment>
<feature type="domain" description="Calcineurin-like phosphoesterase" evidence="2">
    <location>
        <begin position="32"/>
        <end position="114"/>
    </location>
</feature>
<dbReference type="Pfam" id="PF00149">
    <property type="entry name" value="Metallophos"/>
    <property type="match status" value="1"/>
</dbReference>
<evidence type="ECO:0000313" key="3">
    <source>
        <dbReference type="EMBL" id="MBB3172322.1"/>
    </source>
</evidence>
<organism evidence="3 5">
    <name type="scientific">Endobacter medicaginis</name>
    <dbReference type="NCBI Taxonomy" id="1181271"/>
    <lineage>
        <taxon>Bacteria</taxon>
        <taxon>Pseudomonadati</taxon>
        <taxon>Pseudomonadota</taxon>
        <taxon>Alphaproteobacteria</taxon>
        <taxon>Acetobacterales</taxon>
        <taxon>Acetobacteraceae</taxon>
        <taxon>Endobacter</taxon>
    </lineage>
</organism>
<keyword evidence="1" id="KW-0732">Signal</keyword>
<accession>A0A839UY38</accession>
<dbReference type="Gene3D" id="3.90.780.10">
    <property type="entry name" value="5'-Nucleotidase, C-terminal domain"/>
    <property type="match status" value="1"/>
</dbReference>
<dbReference type="InterPro" id="IPR004843">
    <property type="entry name" value="Calcineurin-like_PHP"/>
</dbReference>
<proteinExistence type="predicted"/>
<dbReference type="SUPFAM" id="SSF55816">
    <property type="entry name" value="5'-nucleotidase (syn. UDP-sugar hydrolase), C-terminal domain"/>
    <property type="match status" value="1"/>
</dbReference>
<reference evidence="4 6" key="1">
    <citation type="submission" date="2020-06" db="EMBL/GenBank/DDBJ databases">
        <title>Description of novel acetic acid bacteria.</title>
        <authorList>
            <person name="Sombolestani A."/>
        </authorList>
    </citation>
    <scope>NUCLEOTIDE SEQUENCE [LARGE SCALE GENOMIC DNA]</scope>
    <source>
        <strain evidence="4 6">LMG 26838</strain>
    </source>
</reference>
<evidence type="ECO:0000313" key="6">
    <source>
        <dbReference type="Proteomes" id="UP000565205"/>
    </source>
</evidence>
<dbReference type="Proteomes" id="UP000557688">
    <property type="component" value="Unassembled WGS sequence"/>
</dbReference>
<gene>
    <name evidence="3" type="ORF">FHR90_000128</name>
    <name evidence="4" type="ORF">HUK83_10200</name>
</gene>
<dbReference type="EMBL" id="JACHXV010000001">
    <property type="protein sequence ID" value="MBB3172322.1"/>
    <property type="molecule type" value="Genomic_DNA"/>
</dbReference>
<evidence type="ECO:0000313" key="4">
    <source>
        <dbReference type="EMBL" id="NVN30699.1"/>
    </source>
</evidence>
<dbReference type="AlphaFoldDB" id="A0A839UY38"/>
<evidence type="ECO:0000256" key="1">
    <source>
        <dbReference type="SAM" id="SignalP"/>
    </source>
</evidence>
<name>A0A839UY38_9PROT</name>
<dbReference type="InterPro" id="IPR029052">
    <property type="entry name" value="Metallo-depent_PP-like"/>
</dbReference>
<reference evidence="3 5" key="2">
    <citation type="submission" date="2020-08" db="EMBL/GenBank/DDBJ databases">
        <title>Genomic Encyclopedia of Type Strains, Phase III (KMG-III): the genomes of soil and plant-associated and newly described type strains.</title>
        <authorList>
            <person name="Whitman W."/>
        </authorList>
    </citation>
    <scope>NUCLEOTIDE SEQUENCE [LARGE SCALE GENOMIC DNA]</scope>
    <source>
        <strain evidence="3 5">CECT 8088</strain>
    </source>
</reference>